<organism evidence="2 3">
    <name type="scientific">Dovyalis caffra</name>
    <dbReference type="NCBI Taxonomy" id="77055"/>
    <lineage>
        <taxon>Eukaryota</taxon>
        <taxon>Viridiplantae</taxon>
        <taxon>Streptophyta</taxon>
        <taxon>Embryophyta</taxon>
        <taxon>Tracheophyta</taxon>
        <taxon>Spermatophyta</taxon>
        <taxon>Magnoliopsida</taxon>
        <taxon>eudicotyledons</taxon>
        <taxon>Gunneridae</taxon>
        <taxon>Pentapetalae</taxon>
        <taxon>rosids</taxon>
        <taxon>fabids</taxon>
        <taxon>Malpighiales</taxon>
        <taxon>Salicaceae</taxon>
        <taxon>Flacourtieae</taxon>
        <taxon>Dovyalis</taxon>
    </lineage>
</organism>
<evidence type="ECO:0000313" key="2">
    <source>
        <dbReference type="EMBL" id="CAK7337438.1"/>
    </source>
</evidence>
<keyword evidence="3" id="KW-1185">Reference proteome</keyword>
<name>A0AAV1RPU3_9ROSI</name>
<sequence>MSKVDWQYQISIYNEVDDVDPKDTESKALDINLDDVKSKSDVGRGVSEASKEEVNDVTFGGVEGDDQNDDEADINRYIISNYN</sequence>
<gene>
    <name evidence="2" type="ORF">DCAF_LOCUS12472</name>
</gene>
<proteinExistence type="predicted"/>
<evidence type="ECO:0000313" key="3">
    <source>
        <dbReference type="Proteomes" id="UP001314170"/>
    </source>
</evidence>
<evidence type="ECO:0000256" key="1">
    <source>
        <dbReference type="SAM" id="MobiDB-lite"/>
    </source>
</evidence>
<dbReference type="EMBL" id="CAWUPB010001087">
    <property type="protein sequence ID" value="CAK7337438.1"/>
    <property type="molecule type" value="Genomic_DNA"/>
</dbReference>
<feature type="region of interest" description="Disordered" evidence="1">
    <location>
        <begin position="40"/>
        <end position="75"/>
    </location>
</feature>
<protein>
    <submittedName>
        <fullName evidence="2">Uncharacterized protein</fullName>
    </submittedName>
</protein>
<comment type="caution">
    <text evidence="2">The sequence shown here is derived from an EMBL/GenBank/DDBJ whole genome shotgun (WGS) entry which is preliminary data.</text>
</comment>
<dbReference type="Proteomes" id="UP001314170">
    <property type="component" value="Unassembled WGS sequence"/>
</dbReference>
<accession>A0AAV1RPU3</accession>
<reference evidence="2 3" key="1">
    <citation type="submission" date="2024-01" db="EMBL/GenBank/DDBJ databases">
        <authorList>
            <person name="Waweru B."/>
        </authorList>
    </citation>
    <scope>NUCLEOTIDE SEQUENCE [LARGE SCALE GENOMIC DNA]</scope>
</reference>
<dbReference type="AlphaFoldDB" id="A0AAV1RPU3"/>
<feature type="compositionally biased region" description="Acidic residues" evidence="1">
    <location>
        <begin position="63"/>
        <end position="72"/>
    </location>
</feature>